<proteinExistence type="inferred from homology"/>
<dbReference type="PANTHER" id="PTHR43335">
    <property type="entry name" value="ABC TRANSPORTER, ATP-BINDING PROTEIN"/>
    <property type="match status" value="1"/>
</dbReference>
<evidence type="ECO:0000256" key="1">
    <source>
        <dbReference type="ARBA" id="ARBA00005417"/>
    </source>
</evidence>
<dbReference type="PANTHER" id="PTHR43335:SF4">
    <property type="entry name" value="ABC TRANSPORTER, ATP-BINDING PROTEIN"/>
    <property type="match status" value="1"/>
</dbReference>
<keyword evidence="3" id="KW-0547">Nucleotide-binding</keyword>
<feature type="domain" description="Daunorubicin resistance ATP-binding protein DrrA1/2-like C-terminal" evidence="5">
    <location>
        <begin position="56"/>
        <end position="137"/>
    </location>
</feature>
<comment type="similarity">
    <text evidence="1">Belongs to the ABC transporter superfamily.</text>
</comment>
<comment type="caution">
    <text evidence="6">The sequence shown here is derived from an EMBL/GenBank/DDBJ whole genome shotgun (WGS) entry which is preliminary data.</text>
</comment>
<evidence type="ECO:0000256" key="3">
    <source>
        <dbReference type="ARBA" id="ARBA00022741"/>
    </source>
</evidence>
<dbReference type="AlphaFoldDB" id="X0Y3S4"/>
<sequence length="152" mass="17269">PVIGLDPKGIKDVRDMLKQFKSKGVTIFLSSHLLNEVRNTCDRIIFLDGGKVVTQGTIEEIMNRIKIDTIEVEFLNQLTEVDIKKIENIPEINSFEKENGFFKIKFDGKPETSNKILTKLTKQGLKVVSFSINKADLESFYVSIMNDEKGVM</sequence>
<name>X0Y3S4_9ZZZZ</name>
<accession>X0Y3S4</accession>
<organism evidence="6">
    <name type="scientific">marine sediment metagenome</name>
    <dbReference type="NCBI Taxonomy" id="412755"/>
    <lineage>
        <taxon>unclassified sequences</taxon>
        <taxon>metagenomes</taxon>
        <taxon>ecological metagenomes</taxon>
    </lineage>
</organism>
<evidence type="ECO:0000313" key="6">
    <source>
        <dbReference type="EMBL" id="GAG50564.1"/>
    </source>
</evidence>
<keyword evidence="2" id="KW-0813">Transport</keyword>
<keyword evidence="4" id="KW-0067">ATP-binding</keyword>
<dbReference type="EMBL" id="BARS01051992">
    <property type="protein sequence ID" value="GAG50564.1"/>
    <property type="molecule type" value="Genomic_DNA"/>
</dbReference>
<dbReference type="InterPro" id="IPR027417">
    <property type="entry name" value="P-loop_NTPase"/>
</dbReference>
<dbReference type="Gene3D" id="3.40.50.300">
    <property type="entry name" value="P-loop containing nucleotide triphosphate hydrolases"/>
    <property type="match status" value="1"/>
</dbReference>
<dbReference type="Pfam" id="PF13732">
    <property type="entry name" value="DrrA1-3_C"/>
    <property type="match status" value="1"/>
</dbReference>
<evidence type="ECO:0000256" key="4">
    <source>
        <dbReference type="ARBA" id="ARBA00022840"/>
    </source>
</evidence>
<gene>
    <name evidence="6" type="ORF">S01H1_77371</name>
</gene>
<protein>
    <recommendedName>
        <fullName evidence="5">Daunorubicin resistance ATP-binding protein DrrA1/2-like C-terminal domain-containing protein</fullName>
    </recommendedName>
</protein>
<dbReference type="SUPFAM" id="SSF52540">
    <property type="entry name" value="P-loop containing nucleoside triphosphate hydrolases"/>
    <property type="match status" value="1"/>
</dbReference>
<dbReference type="GO" id="GO:0005524">
    <property type="term" value="F:ATP binding"/>
    <property type="evidence" value="ECO:0007669"/>
    <property type="project" value="UniProtKB-KW"/>
</dbReference>
<evidence type="ECO:0000259" key="5">
    <source>
        <dbReference type="Pfam" id="PF13732"/>
    </source>
</evidence>
<feature type="non-terminal residue" evidence="6">
    <location>
        <position position="1"/>
    </location>
</feature>
<dbReference type="InterPro" id="IPR025302">
    <property type="entry name" value="DrrA1/2-like_C"/>
</dbReference>
<reference evidence="6" key="1">
    <citation type="journal article" date="2014" name="Front. Microbiol.">
        <title>High frequency of phylogenetically diverse reductive dehalogenase-homologous genes in deep subseafloor sedimentary metagenomes.</title>
        <authorList>
            <person name="Kawai M."/>
            <person name="Futagami T."/>
            <person name="Toyoda A."/>
            <person name="Takaki Y."/>
            <person name="Nishi S."/>
            <person name="Hori S."/>
            <person name="Arai W."/>
            <person name="Tsubouchi T."/>
            <person name="Morono Y."/>
            <person name="Uchiyama I."/>
            <person name="Ito T."/>
            <person name="Fujiyama A."/>
            <person name="Inagaki F."/>
            <person name="Takami H."/>
        </authorList>
    </citation>
    <scope>NUCLEOTIDE SEQUENCE</scope>
    <source>
        <strain evidence="6">Expedition CK06-06</strain>
    </source>
</reference>
<evidence type="ECO:0000256" key="2">
    <source>
        <dbReference type="ARBA" id="ARBA00022448"/>
    </source>
</evidence>